<accession>A0A834M1T4</accession>
<evidence type="ECO:0000313" key="1">
    <source>
        <dbReference type="EMBL" id="KAF7268766.1"/>
    </source>
</evidence>
<name>A0A834M1T4_RHYFE</name>
<sequence length="104" mass="10960">MSPASPPLAHLLAPGRVRVLVPLVAVGVEGLLCKRHAAPAPLLPAAASALEASLRLPLVLVTPVKLPFTCYKKNDALALRTDLNGDIHVSTKNRHTNSSTGTWN</sequence>
<dbReference type="AlphaFoldDB" id="A0A834M1T4"/>
<comment type="caution">
    <text evidence="1">The sequence shown here is derived from an EMBL/GenBank/DDBJ whole genome shotgun (WGS) entry which is preliminary data.</text>
</comment>
<organism evidence="1 2">
    <name type="scientific">Rhynchophorus ferrugineus</name>
    <name type="common">Red palm weevil</name>
    <name type="synonym">Curculio ferrugineus</name>
    <dbReference type="NCBI Taxonomy" id="354439"/>
    <lineage>
        <taxon>Eukaryota</taxon>
        <taxon>Metazoa</taxon>
        <taxon>Ecdysozoa</taxon>
        <taxon>Arthropoda</taxon>
        <taxon>Hexapoda</taxon>
        <taxon>Insecta</taxon>
        <taxon>Pterygota</taxon>
        <taxon>Neoptera</taxon>
        <taxon>Endopterygota</taxon>
        <taxon>Coleoptera</taxon>
        <taxon>Polyphaga</taxon>
        <taxon>Cucujiformia</taxon>
        <taxon>Curculionidae</taxon>
        <taxon>Dryophthorinae</taxon>
        <taxon>Rhynchophorus</taxon>
    </lineage>
</organism>
<evidence type="ECO:0000313" key="2">
    <source>
        <dbReference type="Proteomes" id="UP000625711"/>
    </source>
</evidence>
<gene>
    <name evidence="1" type="ORF">GWI33_018116</name>
</gene>
<dbReference type="EMBL" id="JAACXV010014301">
    <property type="protein sequence ID" value="KAF7268766.1"/>
    <property type="molecule type" value="Genomic_DNA"/>
</dbReference>
<dbReference type="Proteomes" id="UP000625711">
    <property type="component" value="Unassembled WGS sequence"/>
</dbReference>
<protein>
    <submittedName>
        <fullName evidence="1">Uncharacterized protein</fullName>
    </submittedName>
</protein>
<proteinExistence type="predicted"/>
<reference evidence="1" key="1">
    <citation type="submission" date="2020-08" db="EMBL/GenBank/DDBJ databases">
        <title>Genome sequencing and assembly of the red palm weevil Rhynchophorus ferrugineus.</title>
        <authorList>
            <person name="Dias G.B."/>
            <person name="Bergman C.M."/>
            <person name="Manee M."/>
        </authorList>
    </citation>
    <scope>NUCLEOTIDE SEQUENCE</scope>
    <source>
        <strain evidence="1">AA-2017</strain>
        <tissue evidence="1">Whole larva</tissue>
    </source>
</reference>
<keyword evidence="2" id="KW-1185">Reference proteome</keyword>